<organism evidence="2 3">
    <name type="scientific">Parachaetomium inaequale</name>
    <dbReference type="NCBI Taxonomy" id="2588326"/>
    <lineage>
        <taxon>Eukaryota</taxon>
        <taxon>Fungi</taxon>
        <taxon>Dikarya</taxon>
        <taxon>Ascomycota</taxon>
        <taxon>Pezizomycotina</taxon>
        <taxon>Sordariomycetes</taxon>
        <taxon>Sordariomycetidae</taxon>
        <taxon>Sordariales</taxon>
        <taxon>Chaetomiaceae</taxon>
        <taxon>Parachaetomium</taxon>
    </lineage>
</organism>
<feature type="region of interest" description="Disordered" evidence="1">
    <location>
        <begin position="826"/>
        <end position="880"/>
    </location>
</feature>
<feature type="region of interest" description="Disordered" evidence="1">
    <location>
        <begin position="898"/>
        <end position="925"/>
    </location>
</feature>
<feature type="compositionally biased region" description="Polar residues" evidence="1">
    <location>
        <begin position="613"/>
        <end position="622"/>
    </location>
</feature>
<feature type="compositionally biased region" description="Polar residues" evidence="1">
    <location>
        <begin position="80"/>
        <end position="89"/>
    </location>
</feature>
<feature type="region of interest" description="Disordered" evidence="1">
    <location>
        <begin position="418"/>
        <end position="650"/>
    </location>
</feature>
<feature type="region of interest" description="Disordered" evidence="1">
    <location>
        <begin position="959"/>
        <end position="987"/>
    </location>
</feature>
<proteinExistence type="predicted"/>
<feature type="region of interest" description="Disordered" evidence="1">
    <location>
        <begin position="1"/>
        <end position="124"/>
    </location>
</feature>
<feature type="region of interest" description="Disordered" evidence="1">
    <location>
        <begin position="234"/>
        <end position="272"/>
    </location>
</feature>
<feature type="compositionally biased region" description="Basic residues" evidence="1">
    <location>
        <begin position="94"/>
        <end position="104"/>
    </location>
</feature>
<evidence type="ECO:0000256" key="1">
    <source>
        <dbReference type="SAM" id="MobiDB-lite"/>
    </source>
</evidence>
<feature type="region of interest" description="Disordered" evidence="1">
    <location>
        <begin position="766"/>
        <end position="804"/>
    </location>
</feature>
<feature type="region of interest" description="Disordered" evidence="1">
    <location>
        <begin position="362"/>
        <end position="396"/>
    </location>
</feature>
<feature type="compositionally biased region" description="Polar residues" evidence="1">
    <location>
        <begin position="898"/>
        <end position="923"/>
    </location>
</feature>
<gene>
    <name evidence="2" type="ORF">C8A01DRAFT_32044</name>
</gene>
<accession>A0AAN6PRS0</accession>
<evidence type="ECO:0000313" key="2">
    <source>
        <dbReference type="EMBL" id="KAK4043726.1"/>
    </source>
</evidence>
<dbReference type="Proteomes" id="UP001303115">
    <property type="component" value="Unassembled WGS sequence"/>
</dbReference>
<feature type="compositionally biased region" description="Polar residues" evidence="1">
    <location>
        <begin position="514"/>
        <end position="526"/>
    </location>
</feature>
<keyword evidence="3" id="KW-1185">Reference proteome</keyword>
<comment type="caution">
    <text evidence="2">The sequence shown here is derived from an EMBL/GenBank/DDBJ whole genome shotgun (WGS) entry which is preliminary data.</text>
</comment>
<evidence type="ECO:0008006" key="4">
    <source>
        <dbReference type="Google" id="ProtNLM"/>
    </source>
</evidence>
<feature type="compositionally biased region" description="Low complexity" evidence="1">
    <location>
        <begin position="55"/>
        <end position="68"/>
    </location>
</feature>
<feature type="compositionally biased region" description="Polar residues" evidence="1">
    <location>
        <begin position="442"/>
        <end position="459"/>
    </location>
</feature>
<feature type="compositionally biased region" description="Polar residues" evidence="1">
    <location>
        <begin position="959"/>
        <end position="975"/>
    </location>
</feature>
<dbReference type="AlphaFoldDB" id="A0AAN6PRS0"/>
<feature type="compositionally biased region" description="Polar residues" evidence="1">
    <location>
        <begin position="472"/>
        <end position="490"/>
    </location>
</feature>
<reference evidence="3" key="1">
    <citation type="journal article" date="2023" name="Mol. Phylogenet. Evol.">
        <title>Genome-scale phylogeny and comparative genomics of the fungal order Sordariales.</title>
        <authorList>
            <person name="Hensen N."/>
            <person name="Bonometti L."/>
            <person name="Westerberg I."/>
            <person name="Brannstrom I.O."/>
            <person name="Guillou S."/>
            <person name="Cros-Aarteil S."/>
            <person name="Calhoun S."/>
            <person name="Haridas S."/>
            <person name="Kuo A."/>
            <person name="Mondo S."/>
            <person name="Pangilinan J."/>
            <person name="Riley R."/>
            <person name="LaButti K."/>
            <person name="Andreopoulos B."/>
            <person name="Lipzen A."/>
            <person name="Chen C."/>
            <person name="Yan M."/>
            <person name="Daum C."/>
            <person name="Ng V."/>
            <person name="Clum A."/>
            <person name="Steindorff A."/>
            <person name="Ohm R.A."/>
            <person name="Martin F."/>
            <person name="Silar P."/>
            <person name="Natvig D.O."/>
            <person name="Lalanne C."/>
            <person name="Gautier V."/>
            <person name="Ament-Velasquez S.L."/>
            <person name="Kruys A."/>
            <person name="Hutchinson M.I."/>
            <person name="Powell A.J."/>
            <person name="Barry K."/>
            <person name="Miller A.N."/>
            <person name="Grigoriev I.V."/>
            <person name="Debuchy R."/>
            <person name="Gladieux P."/>
            <person name="Hiltunen Thoren M."/>
            <person name="Johannesson H."/>
        </authorList>
    </citation>
    <scope>NUCLEOTIDE SEQUENCE [LARGE SCALE GENOMIC DNA]</scope>
    <source>
        <strain evidence="3">CBS 284.82</strain>
    </source>
</reference>
<feature type="compositionally biased region" description="Polar residues" evidence="1">
    <location>
        <begin position="847"/>
        <end position="858"/>
    </location>
</feature>
<protein>
    <recommendedName>
        <fullName evidence="4">Proteophosphoglycan ppg4</fullName>
    </recommendedName>
</protein>
<name>A0AAN6PRS0_9PEZI</name>
<evidence type="ECO:0000313" key="3">
    <source>
        <dbReference type="Proteomes" id="UP001303115"/>
    </source>
</evidence>
<sequence>MGNAQSTEAPRRASQRLSKPKTGNHATAGLLSPAAFSNTARRLSNAPLPDPPAPSSTVASTPTTSSAAEVSGGLDRRVDSVTSLQSAPGSQRESRRRSLFRSRSTRGAESVQPDHSGGPGSRMVDRMTRASSMTYESAVAYYGQPGPENHLARSESRTSWNYNLSSYEAKRLLNLAEEPQLEHAAAMSENRMTAVTETTWKSSNPAQPPNAPITRTNSDLSLYMPVRRRSMIQTPGVATRSTSARDLPPLPRPSVRYSLPPTPSLSRQQSVESYRSGIMSMPPRVLEDSAPRVATPCEDKYLSIGAFKLGSLRITNGSPSPLTPDLDKARGNEGLSAGRVVARDGYFLPPQNSETGVTTAVATQSSMQSPRFLPDISQSPSSPTQSQPTSPALQTTSKVTALEDQLFDDEAQPEYSSIEILDVRLDPNAKPPHTQLERETAGSVTRTDSGFVSTASPGSEDSYKPLSKADSGYSSGVSVRSFQTKAQGSEIQPVGVSEKPLSQSSSQRDEPVDSASQGSSNQTSVLYSAVPERESPPPPVPPKDAARYSSVSPLRLNGTARKSVQIHSSAEENRTNTARAARHALDPIVTLPSRVRGPVSPDSELRSPGSVRSPVSANSASPRSIGGGTQKPGRLQRLLSGTRRPAASPPTIHATHALEQGSIPPVPRAIEHKLQERAARFPSTARRLALKSRSSLDTLKTIFSVGSLEASLDAVNSMQTAPTADGPESKEGNWKQTLHSVPASITSAAAHVIPRKPIARKPVPVRLESTAESDQAVSSGSENVSSPVDAEAPTLSPKSSRRTMSLTFLGERGMTLRHRLSDINLASPTTDLPSPALPSPVAKALSAESNNAMSQPVYTTRRPVSLRVPPSLSRKASRESIQSYPAAHALANKASMDSIRSYSSSQPGAGNASVDSRSHSSISMDPRRLQSFRQHSPQSSPYNSPTSDVQTDMARRNAQPFTASGSRRNSISSVHSEGVYRSPNAQGWQIRTAQQPLRHRASYDGYSYQQRFPQHGHPPSMSNGYTAPVKPAFDPRSRGQLDAAATWSRSQADAAAGQWYQGGGGGQNLPFVASRGHYRNRSMGNRNGQGPNPPYRVLHSYNSPAYRHAPIWG</sequence>
<feature type="compositionally biased region" description="Polar residues" evidence="1">
    <location>
        <begin position="770"/>
        <end position="786"/>
    </location>
</feature>
<dbReference type="EMBL" id="MU854324">
    <property type="protein sequence ID" value="KAK4043726.1"/>
    <property type="molecule type" value="Genomic_DNA"/>
</dbReference>
<feature type="compositionally biased region" description="Low complexity" evidence="1">
    <location>
        <begin position="377"/>
        <end position="396"/>
    </location>
</feature>